<evidence type="ECO:0000256" key="1">
    <source>
        <dbReference type="ARBA" id="ARBA00023125"/>
    </source>
</evidence>
<evidence type="ECO:0000256" key="2">
    <source>
        <dbReference type="PROSITE-ProRule" id="PRU00335"/>
    </source>
</evidence>
<dbReference type="PANTHER" id="PTHR30055:SF235">
    <property type="entry name" value="TRANSCRIPTIONAL REGULATORY PROTEIN"/>
    <property type="match status" value="1"/>
</dbReference>
<dbReference type="PROSITE" id="PS50977">
    <property type="entry name" value="HTH_TETR_2"/>
    <property type="match status" value="1"/>
</dbReference>
<dbReference type="GO" id="GO:0003700">
    <property type="term" value="F:DNA-binding transcription factor activity"/>
    <property type="evidence" value="ECO:0007669"/>
    <property type="project" value="TreeGrafter"/>
</dbReference>
<accession>A0A1I1ZLR3</accession>
<feature type="DNA-binding region" description="H-T-H motif" evidence="2">
    <location>
        <begin position="38"/>
        <end position="57"/>
    </location>
</feature>
<dbReference type="SUPFAM" id="SSF46689">
    <property type="entry name" value="Homeodomain-like"/>
    <property type="match status" value="1"/>
</dbReference>
<dbReference type="RefSeq" id="WP_096333089.1">
    <property type="nucleotide sequence ID" value="NZ_FOMX01000012.1"/>
</dbReference>
<gene>
    <name evidence="4" type="ORF">SAMN02745121_03828</name>
</gene>
<reference evidence="5" key="1">
    <citation type="submission" date="2016-10" db="EMBL/GenBank/DDBJ databases">
        <authorList>
            <person name="Varghese N."/>
            <person name="Submissions S."/>
        </authorList>
    </citation>
    <scope>NUCLEOTIDE SEQUENCE [LARGE SCALE GENOMIC DNA]</scope>
    <source>
        <strain evidence="5">ATCC 25963</strain>
    </source>
</reference>
<evidence type="ECO:0000313" key="5">
    <source>
        <dbReference type="Proteomes" id="UP000199400"/>
    </source>
</evidence>
<keyword evidence="1 2" id="KW-0238">DNA-binding</keyword>
<dbReference type="EMBL" id="FOMX01000012">
    <property type="protein sequence ID" value="SFE32288.1"/>
    <property type="molecule type" value="Genomic_DNA"/>
</dbReference>
<dbReference type="AlphaFoldDB" id="A0A1I1ZLR3"/>
<keyword evidence="5" id="KW-1185">Reference proteome</keyword>
<dbReference type="PANTHER" id="PTHR30055">
    <property type="entry name" value="HTH-TYPE TRANSCRIPTIONAL REGULATOR RUTR"/>
    <property type="match status" value="1"/>
</dbReference>
<dbReference type="GO" id="GO:0000976">
    <property type="term" value="F:transcription cis-regulatory region binding"/>
    <property type="evidence" value="ECO:0007669"/>
    <property type="project" value="TreeGrafter"/>
</dbReference>
<feature type="domain" description="HTH tetR-type" evidence="3">
    <location>
        <begin position="15"/>
        <end position="75"/>
    </location>
</feature>
<dbReference type="InterPro" id="IPR050109">
    <property type="entry name" value="HTH-type_TetR-like_transc_reg"/>
</dbReference>
<dbReference type="InterPro" id="IPR001647">
    <property type="entry name" value="HTH_TetR"/>
</dbReference>
<dbReference type="InterPro" id="IPR009057">
    <property type="entry name" value="Homeodomain-like_sf"/>
</dbReference>
<evidence type="ECO:0000313" key="4">
    <source>
        <dbReference type="EMBL" id="SFE32288.1"/>
    </source>
</evidence>
<evidence type="ECO:0000259" key="3">
    <source>
        <dbReference type="PROSITE" id="PS50977"/>
    </source>
</evidence>
<dbReference type="STRING" id="54.SAMN02745121_03828"/>
<dbReference type="Gene3D" id="1.10.357.10">
    <property type="entry name" value="Tetracycline Repressor, domain 2"/>
    <property type="match status" value="1"/>
</dbReference>
<dbReference type="Proteomes" id="UP000199400">
    <property type="component" value="Unassembled WGS sequence"/>
</dbReference>
<protein>
    <submittedName>
        <fullName evidence="4">Transcriptional regulator, TetR family</fullName>
    </submittedName>
</protein>
<dbReference type="Pfam" id="PF00440">
    <property type="entry name" value="TetR_N"/>
    <property type="match status" value="1"/>
</dbReference>
<dbReference type="PRINTS" id="PR00455">
    <property type="entry name" value="HTHTETR"/>
</dbReference>
<organism evidence="4 5">
    <name type="scientific">Nannocystis exedens</name>
    <dbReference type="NCBI Taxonomy" id="54"/>
    <lineage>
        <taxon>Bacteria</taxon>
        <taxon>Pseudomonadati</taxon>
        <taxon>Myxococcota</taxon>
        <taxon>Polyangia</taxon>
        <taxon>Nannocystales</taxon>
        <taxon>Nannocystaceae</taxon>
        <taxon>Nannocystis</taxon>
    </lineage>
</organism>
<name>A0A1I1ZLR3_9BACT</name>
<sequence length="227" mass="24475">MRSTKASAGPPLDDRTTRARIRDAALELFAERGVHGTSIRDIAGRAEVSAGLVQHHFGSKDGIREACDAHVIDTVLRQAEQAGDGAAASAELLASMYAASERVVRYLARALVDDSPGVGALFDRGAELTAQWLTRSWPERYPAGAEVTRQRAATMTAMHLGTLVLHAHLARWMGLDPLAPGQAHVISAAMLDVYTAMSDYLASETGVKIRRALAEYQDDLKGRKATR</sequence>
<dbReference type="OrthoDB" id="9790413at2"/>
<proteinExistence type="predicted"/>